<dbReference type="AlphaFoldDB" id="A0A1Y2BQG5"/>
<dbReference type="EMBL" id="MCGO01000052">
    <property type="protein sequence ID" value="ORY36989.1"/>
    <property type="molecule type" value="Genomic_DNA"/>
</dbReference>
<evidence type="ECO:0000256" key="3">
    <source>
        <dbReference type="ARBA" id="ARBA00023242"/>
    </source>
</evidence>
<sequence>MSKEISKLERAHPSQIHLPPQAPPSEILEEDAHLSNVSSIIERDFFPNLRRLRTQNEFLSAVEAGDFVRVRQLGEELKTLTSRNSSCMKRAVGGASGTPTSASTGATSGISTPLVTGFTPLHTLDATTTTATTEAAAEPVDPTLGLSLDQYQATHTSEDNHSFSQLIHAENQERRRKYIWFFDKEQKGKLLLEGSQPKKDDSLLITNTPSDSSTLNPNAHLLEAAPHNVAPVQTWKYQAKNALMYYQDAAPTTLADVLSKPHAKLPPKSINHNATRLDSFSPSNDAVLRAASDAAADRLATQEVWRNMASATPALFPHGAASSSSTSAGTSTAPQVEGFTFVPSTPSLEPHADIDPEDLMTWGMIEGTPMLVDSGADHSSTKGFRIPDTPRREVVADKLAEKAKRDMKARVEGRTSASLSASANGEFKKPTASLGGGRERMLSPAAIKLLGGRVGGIGGGRGGVDHQLRASYSPLVSAGGRSSSNSMSRNSTPGTAFYKPSPLVKTPAIASVGGKQRATPVVVAGSGSSGKVVAAVEEAEGRGNGLVKTIQELVFRKRVLLLAMLESR</sequence>
<reference evidence="5 6" key="1">
    <citation type="submission" date="2016-07" db="EMBL/GenBank/DDBJ databases">
        <title>Pervasive Adenine N6-methylation of Active Genes in Fungi.</title>
        <authorList>
            <consortium name="DOE Joint Genome Institute"/>
            <person name="Mondo S.J."/>
            <person name="Dannebaum R.O."/>
            <person name="Kuo R.C."/>
            <person name="Labutti K."/>
            <person name="Haridas S."/>
            <person name="Kuo A."/>
            <person name="Salamov A."/>
            <person name="Ahrendt S.R."/>
            <person name="Lipzen A."/>
            <person name="Sullivan W."/>
            <person name="Andreopoulos W.B."/>
            <person name="Clum A."/>
            <person name="Lindquist E."/>
            <person name="Daum C."/>
            <person name="Ramamoorthy G.K."/>
            <person name="Gryganskyi A."/>
            <person name="Culley D."/>
            <person name="Magnuson J.K."/>
            <person name="James T.Y."/>
            <person name="O'Malley M.A."/>
            <person name="Stajich J.E."/>
            <person name="Spatafora J.W."/>
            <person name="Visel A."/>
            <person name="Grigoriev I.V."/>
        </authorList>
    </citation>
    <scope>NUCLEOTIDE SEQUENCE [LARGE SCALE GENOMIC DNA]</scope>
    <source>
        <strain evidence="5 6">JEL800</strain>
    </source>
</reference>
<dbReference type="PANTHER" id="PTHR12940:SF0">
    <property type="entry name" value="SPLICING FACTOR ESS-2 HOMOLOG"/>
    <property type="match status" value="1"/>
</dbReference>
<dbReference type="OrthoDB" id="19679at2759"/>
<dbReference type="GO" id="GO:0071013">
    <property type="term" value="C:catalytic step 2 spliceosome"/>
    <property type="evidence" value="ECO:0007669"/>
    <property type="project" value="TreeGrafter"/>
</dbReference>
<keyword evidence="6" id="KW-1185">Reference proteome</keyword>
<feature type="region of interest" description="Disordered" evidence="4">
    <location>
        <begin position="405"/>
        <end position="438"/>
    </location>
</feature>
<comment type="similarity">
    <text evidence="2">Belongs to the ESS2 family.</text>
</comment>
<feature type="region of interest" description="Disordered" evidence="4">
    <location>
        <begin position="1"/>
        <end position="24"/>
    </location>
</feature>
<comment type="caution">
    <text evidence="5">The sequence shown here is derived from an EMBL/GenBank/DDBJ whole genome shotgun (WGS) entry which is preliminary data.</text>
</comment>
<evidence type="ECO:0000256" key="2">
    <source>
        <dbReference type="ARBA" id="ARBA00009072"/>
    </source>
</evidence>
<evidence type="ECO:0000256" key="4">
    <source>
        <dbReference type="SAM" id="MobiDB-lite"/>
    </source>
</evidence>
<evidence type="ECO:0000313" key="6">
    <source>
        <dbReference type="Proteomes" id="UP000193642"/>
    </source>
</evidence>
<organism evidence="5 6">
    <name type="scientific">Rhizoclosmatium globosum</name>
    <dbReference type="NCBI Taxonomy" id="329046"/>
    <lineage>
        <taxon>Eukaryota</taxon>
        <taxon>Fungi</taxon>
        <taxon>Fungi incertae sedis</taxon>
        <taxon>Chytridiomycota</taxon>
        <taxon>Chytridiomycota incertae sedis</taxon>
        <taxon>Chytridiomycetes</taxon>
        <taxon>Chytridiales</taxon>
        <taxon>Chytriomycetaceae</taxon>
        <taxon>Rhizoclosmatium</taxon>
    </lineage>
</organism>
<evidence type="ECO:0000313" key="5">
    <source>
        <dbReference type="EMBL" id="ORY36989.1"/>
    </source>
</evidence>
<dbReference type="PANTHER" id="PTHR12940">
    <property type="entry name" value="ES-2 PROTEIN - RELATED"/>
    <property type="match status" value="1"/>
</dbReference>
<feature type="region of interest" description="Disordered" evidence="4">
    <location>
        <begin position="475"/>
        <end position="499"/>
    </location>
</feature>
<name>A0A1Y2BQG5_9FUNG</name>
<protein>
    <submittedName>
        <fullName evidence="5">Uncharacterized protein</fullName>
    </submittedName>
</protein>
<dbReference type="Pfam" id="PF09751">
    <property type="entry name" value="Es2"/>
    <property type="match status" value="1"/>
</dbReference>
<dbReference type="Proteomes" id="UP000193642">
    <property type="component" value="Unassembled WGS sequence"/>
</dbReference>
<proteinExistence type="inferred from homology"/>
<feature type="compositionally biased region" description="Low complexity" evidence="4">
    <location>
        <begin position="477"/>
        <end position="491"/>
    </location>
</feature>
<feature type="compositionally biased region" description="Basic and acidic residues" evidence="4">
    <location>
        <begin position="1"/>
        <end position="12"/>
    </location>
</feature>
<dbReference type="STRING" id="329046.A0A1Y2BQG5"/>
<comment type="subcellular location">
    <subcellularLocation>
        <location evidence="1">Nucleus</location>
    </subcellularLocation>
</comment>
<dbReference type="InterPro" id="IPR019148">
    <property type="entry name" value="Nuclear_protein_DGCR14_ESS-2"/>
</dbReference>
<keyword evidence="3" id="KW-0539">Nucleus</keyword>
<gene>
    <name evidence="5" type="ORF">BCR33DRAFT_769927</name>
</gene>
<evidence type="ECO:0000256" key="1">
    <source>
        <dbReference type="ARBA" id="ARBA00004123"/>
    </source>
</evidence>
<accession>A0A1Y2BQG5</accession>